<evidence type="ECO:0008006" key="3">
    <source>
        <dbReference type="Google" id="ProtNLM"/>
    </source>
</evidence>
<dbReference type="RefSeq" id="WP_148541349.1">
    <property type="nucleotide sequence ID" value="NZ_VSDQ01000577.1"/>
</dbReference>
<comment type="caution">
    <text evidence="1">The sequence shown here is derived from an EMBL/GenBank/DDBJ whole genome shotgun (WGS) entry which is preliminary data.</text>
</comment>
<dbReference type="AlphaFoldDB" id="A0A5D0I429"/>
<dbReference type="EMBL" id="VSDQ01000577">
    <property type="protein sequence ID" value="TYA78394.1"/>
    <property type="molecule type" value="Genomic_DNA"/>
</dbReference>
<organism evidence="1 2">
    <name type="scientific">Seonamhaeicola marinus</name>
    <dbReference type="NCBI Taxonomy" id="1912246"/>
    <lineage>
        <taxon>Bacteria</taxon>
        <taxon>Pseudomonadati</taxon>
        <taxon>Bacteroidota</taxon>
        <taxon>Flavobacteriia</taxon>
        <taxon>Flavobacteriales</taxon>
        <taxon>Flavobacteriaceae</taxon>
    </lineage>
</organism>
<accession>A0A5D0I429</accession>
<proteinExistence type="predicted"/>
<gene>
    <name evidence="1" type="ORF">FUA24_08535</name>
</gene>
<reference evidence="1 2" key="1">
    <citation type="submission" date="2019-08" db="EMBL/GenBank/DDBJ databases">
        <title>Seonamhaeicola sediminis sp. nov., isolated from marine sediment.</title>
        <authorList>
            <person name="Cao W.R."/>
        </authorList>
    </citation>
    <scope>NUCLEOTIDE SEQUENCE [LARGE SCALE GENOMIC DNA]</scope>
    <source>
        <strain evidence="1 2">B011</strain>
    </source>
</reference>
<dbReference type="OrthoDB" id="1190940at2"/>
<evidence type="ECO:0000313" key="1">
    <source>
        <dbReference type="EMBL" id="TYA78394.1"/>
    </source>
</evidence>
<keyword evidence="2" id="KW-1185">Reference proteome</keyword>
<protein>
    <recommendedName>
        <fullName evidence="3">DUF5640 domain-containing protein</fullName>
    </recommendedName>
</protein>
<name>A0A5D0I429_9FLAO</name>
<evidence type="ECO:0000313" key="2">
    <source>
        <dbReference type="Proteomes" id="UP000323930"/>
    </source>
</evidence>
<sequence length="129" mass="15236">MNKTLILILTLLPLISFGQHLKYCESAKQVESYLSGQWRENNAESKTVYKYWFTKGKGHLSESEISENGEELIELEVQPFVEIIKYDGGFKIKFIYQYETWISELKYLNSSKLVLKRNGVETEFYKLYK</sequence>
<dbReference type="Proteomes" id="UP000323930">
    <property type="component" value="Unassembled WGS sequence"/>
</dbReference>